<dbReference type="Pfam" id="PF12684">
    <property type="entry name" value="DUF3799"/>
    <property type="match status" value="1"/>
</dbReference>
<gene>
    <name evidence="2" type="ORF">JOE69_001115</name>
</gene>
<sequence>METLYAGIVDRLSSADYHRYHALGSTSLKTLAMRTPAHYQWDLHHRVEKKEFDLGTAAHSMILENDDSRIVQVNFDSWISRDAKEARAAAYADGLTPLLIRDYRQVVGMRDAVMAHPLARQAFTNHKAETSVFWKEDGLDLKCRPDAWRPDLLIDLKTTKNADPRHFNKTVADFGYHQSHAHYVDGIKAVTGEELPFLFVLVEKFPPYLVSVVELHPLAVDMGRRLNTRAKRIYQECTKTGIWPGYPRSEQIELPAWAAQQMEGLLNHD</sequence>
<dbReference type="EMBL" id="JAVDQF010000001">
    <property type="protein sequence ID" value="MDR6268877.1"/>
    <property type="molecule type" value="Genomic_DNA"/>
</dbReference>
<accession>A0ABU1JBV4</accession>
<protein>
    <recommendedName>
        <fullName evidence="1">Putative exodeoxyribonuclease 8 PDDEXK-like domain-containing protein</fullName>
    </recommendedName>
</protein>
<evidence type="ECO:0000313" key="2">
    <source>
        <dbReference type="EMBL" id="MDR6268877.1"/>
    </source>
</evidence>
<proteinExistence type="predicted"/>
<evidence type="ECO:0000313" key="3">
    <source>
        <dbReference type="Proteomes" id="UP001185069"/>
    </source>
</evidence>
<dbReference type="RefSeq" id="WP_309796789.1">
    <property type="nucleotide sequence ID" value="NZ_BAAAHY010000006.1"/>
</dbReference>
<keyword evidence="3" id="KW-1185">Reference proteome</keyword>
<dbReference type="InterPro" id="IPR011604">
    <property type="entry name" value="PDDEXK-like_dom_sf"/>
</dbReference>
<dbReference type="InterPro" id="IPR024432">
    <property type="entry name" value="Put_RecE_PDDEXK-like_dom"/>
</dbReference>
<organism evidence="2 3">
    <name type="scientific">Arthrobacter russicus</name>
    <dbReference type="NCBI Taxonomy" id="172040"/>
    <lineage>
        <taxon>Bacteria</taxon>
        <taxon>Bacillati</taxon>
        <taxon>Actinomycetota</taxon>
        <taxon>Actinomycetes</taxon>
        <taxon>Micrococcales</taxon>
        <taxon>Micrococcaceae</taxon>
        <taxon>Arthrobacter</taxon>
    </lineage>
</organism>
<evidence type="ECO:0000259" key="1">
    <source>
        <dbReference type="Pfam" id="PF12684"/>
    </source>
</evidence>
<dbReference type="Proteomes" id="UP001185069">
    <property type="component" value="Unassembled WGS sequence"/>
</dbReference>
<comment type="caution">
    <text evidence="2">The sequence shown here is derived from an EMBL/GenBank/DDBJ whole genome shotgun (WGS) entry which is preliminary data.</text>
</comment>
<dbReference type="Gene3D" id="3.90.320.10">
    <property type="match status" value="1"/>
</dbReference>
<name>A0ABU1JBV4_9MICC</name>
<feature type="domain" description="Putative exodeoxyribonuclease 8 PDDEXK-like" evidence="1">
    <location>
        <begin position="26"/>
        <end position="253"/>
    </location>
</feature>
<reference evidence="2 3" key="1">
    <citation type="submission" date="2023-07" db="EMBL/GenBank/DDBJ databases">
        <title>Sequencing the genomes of 1000 actinobacteria strains.</title>
        <authorList>
            <person name="Klenk H.-P."/>
        </authorList>
    </citation>
    <scope>NUCLEOTIDE SEQUENCE [LARGE SCALE GENOMIC DNA]</scope>
    <source>
        <strain evidence="2 3">DSM 14555</strain>
    </source>
</reference>